<reference evidence="3 4" key="1">
    <citation type="submission" date="2020-02" db="EMBL/GenBank/DDBJ databases">
        <title>Comparative genomics of the hypocrealean fungal genus Beauvera.</title>
        <authorList>
            <person name="Showalter D.N."/>
            <person name="Bushley K.E."/>
            <person name="Rehner S.A."/>
        </authorList>
    </citation>
    <scope>NUCLEOTIDE SEQUENCE [LARGE SCALE GENOMIC DNA]</scope>
    <source>
        <strain evidence="3 4">ARSEF4384</strain>
    </source>
</reference>
<feature type="compositionally biased region" description="Basic and acidic residues" evidence="1">
    <location>
        <begin position="578"/>
        <end position="587"/>
    </location>
</feature>
<evidence type="ECO:0000256" key="1">
    <source>
        <dbReference type="SAM" id="MobiDB-lite"/>
    </source>
</evidence>
<gene>
    <name evidence="3" type="ORF">G3M48_003988</name>
</gene>
<dbReference type="PROSITE" id="PS50800">
    <property type="entry name" value="SAP"/>
    <property type="match status" value="1"/>
</dbReference>
<evidence type="ECO:0000313" key="3">
    <source>
        <dbReference type="EMBL" id="KAK8150111.1"/>
    </source>
</evidence>
<feature type="compositionally biased region" description="Basic and acidic residues" evidence="1">
    <location>
        <begin position="423"/>
        <end position="438"/>
    </location>
</feature>
<feature type="compositionally biased region" description="Low complexity" evidence="1">
    <location>
        <begin position="39"/>
        <end position="68"/>
    </location>
</feature>
<dbReference type="PANTHER" id="PTHR47031">
    <property type="entry name" value="SAP DNA-BINDING DOMAIN-CONTAINING PROTEIN"/>
    <property type="match status" value="1"/>
</dbReference>
<dbReference type="Gene3D" id="1.10.720.30">
    <property type="entry name" value="SAP domain"/>
    <property type="match status" value="1"/>
</dbReference>
<evidence type="ECO:0000259" key="2">
    <source>
        <dbReference type="PROSITE" id="PS50800"/>
    </source>
</evidence>
<dbReference type="CDD" id="cd12432">
    <property type="entry name" value="RRM_ACINU"/>
    <property type="match status" value="1"/>
</dbReference>
<dbReference type="InterPro" id="IPR034257">
    <property type="entry name" value="Acinus_RRM"/>
</dbReference>
<dbReference type="PANTHER" id="PTHR47031:SF3">
    <property type="entry name" value="SAP DOMAIN-CONTAINING PROTEIN"/>
    <property type="match status" value="1"/>
</dbReference>
<feature type="region of interest" description="Disordered" evidence="1">
    <location>
        <begin position="391"/>
        <end position="467"/>
    </location>
</feature>
<feature type="domain" description="SAP" evidence="2">
    <location>
        <begin position="4"/>
        <end position="38"/>
    </location>
</feature>
<feature type="region of interest" description="Disordered" evidence="1">
    <location>
        <begin position="38"/>
        <end position="242"/>
    </location>
</feature>
<dbReference type="Pfam" id="PF02037">
    <property type="entry name" value="SAP"/>
    <property type="match status" value="1"/>
</dbReference>
<sequence>MTDWAKLKVVDLKAELKRRDLPQHGLKAELVARLEEATAPVADEAPIDAVDAEPAPPAEEAVPETETPAPAPAPSPAPETTADKSETREASVPVEASEEPADAAAETQPGNAEQQSLPAAVDAPSDASQKRKRKSATPSPDGEEVAIKRARALSEQGEEQQRDDVASAPASEETGAPADRSGSPMAVEQTPPTASNKAAEHQQPLASPPPTQLPETIAPAVSDNNNDNKNYDKMDVDEDPSVAPAVHPATAALYISNLMRPLRPADIQAHVCELAAGAAVSSYSNSQATPTDGGSGVIVQFHLDQIRTHAFVVLSSVQAAARVRSKLHDRVWPNESNRKALCVDFVPAEKIDDWIAMEQGGGGGGGRPGRSTARWEVIYTTGPDGVVEAHLQQAGGGPASSRGGPPRLPSFSQASATDTAGFRGDRDHNRDRDRERGGSGDLGSHRGSRRDGPNPRQERAIPPPPSELDYELQRTRARPSIRFQLVAQTLAERRIDNMRSFYTKDTRRVLGREINRYSFEEGDGFVDRGKEVFEGIRPPHRERGGGGGGGGGGGRRGGGKFGGRGGGGGGGSRGRRNGGGDRLRSDRYLPGSSFGGGGGRRWDNNDRSGDRRY</sequence>
<dbReference type="SUPFAM" id="SSF68906">
    <property type="entry name" value="SAP domain"/>
    <property type="match status" value="1"/>
</dbReference>
<feature type="region of interest" description="Disordered" evidence="1">
    <location>
        <begin position="536"/>
        <end position="613"/>
    </location>
</feature>
<dbReference type="Proteomes" id="UP001397290">
    <property type="component" value="Unassembled WGS sequence"/>
</dbReference>
<feature type="compositionally biased region" description="Basic and acidic residues" evidence="1">
    <location>
        <begin position="449"/>
        <end position="459"/>
    </location>
</feature>
<evidence type="ECO:0000313" key="4">
    <source>
        <dbReference type="Proteomes" id="UP001397290"/>
    </source>
</evidence>
<dbReference type="AlphaFoldDB" id="A0AAW0S766"/>
<organism evidence="3 4">
    <name type="scientific">Beauveria asiatica</name>
    <dbReference type="NCBI Taxonomy" id="1069075"/>
    <lineage>
        <taxon>Eukaryota</taxon>
        <taxon>Fungi</taxon>
        <taxon>Dikarya</taxon>
        <taxon>Ascomycota</taxon>
        <taxon>Pezizomycotina</taxon>
        <taxon>Sordariomycetes</taxon>
        <taxon>Hypocreomycetidae</taxon>
        <taxon>Hypocreales</taxon>
        <taxon>Cordycipitaceae</taxon>
        <taxon>Beauveria</taxon>
    </lineage>
</organism>
<accession>A0AAW0S766</accession>
<protein>
    <recommendedName>
        <fullName evidence="2">SAP domain-containing protein</fullName>
    </recommendedName>
</protein>
<dbReference type="SMART" id="SM00513">
    <property type="entry name" value="SAP"/>
    <property type="match status" value="1"/>
</dbReference>
<comment type="caution">
    <text evidence="3">The sequence shown here is derived from an EMBL/GenBank/DDBJ whole genome shotgun (WGS) entry which is preliminary data.</text>
</comment>
<proteinExistence type="predicted"/>
<dbReference type="InterPro" id="IPR003034">
    <property type="entry name" value="SAP_dom"/>
</dbReference>
<dbReference type="InterPro" id="IPR036361">
    <property type="entry name" value="SAP_dom_sf"/>
</dbReference>
<keyword evidence="4" id="KW-1185">Reference proteome</keyword>
<name>A0AAW0S766_9HYPO</name>
<feature type="compositionally biased region" description="Gly residues" evidence="1">
    <location>
        <begin position="545"/>
        <end position="572"/>
    </location>
</feature>
<feature type="compositionally biased region" description="Polar residues" evidence="1">
    <location>
        <begin position="108"/>
        <end position="117"/>
    </location>
</feature>
<dbReference type="EMBL" id="JAAHCF010000026">
    <property type="protein sequence ID" value="KAK8150111.1"/>
    <property type="molecule type" value="Genomic_DNA"/>
</dbReference>
<feature type="compositionally biased region" description="Basic and acidic residues" evidence="1">
    <location>
        <begin position="600"/>
        <end position="613"/>
    </location>
</feature>